<dbReference type="RefSeq" id="WP_203242990.1">
    <property type="nucleotide sequence ID" value="NZ_JAFBRH010000004.1"/>
</dbReference>
<evidence type="ECO:0000256" key="1">
    <source>
        <dbReference type="ARBA" id="ARBA00008903"/>
    </source>
</evidence>
<dbReference type="PANTHER" id="PTHR13812">
    <property type="entry name" value="KETIMINE REDUCTASE MU-CRYSTALLIN"/>
    <property type="match status" value="1"/>
</dbReference>
<dbReference type="Pfam" id="PF02423">
    <property type="entry name" value="OCD_Mu_crystall"/>
    <property type="match status" value="1"/>
</dbReference>
<evidence type="ECO:0000313" key="3">
    <source>
        <dbReference type="Proteomes" id="UP000732193"/>
    </source>
</evidence>
<name>A0AAE3B7B3_9RHOB</name>
<dbReference type="GO" id="GO:0019752">
    <property type="term" value="P:carboxylic acid metabolic process"/>
    <property type="evidence" value="ECO:0007669"/>
    <property type="project" value="UniProtKB-ARBA"/>
</dbReference>
<evidence type="ECO:0000313" key="2">
    <source>
        <dbReference type="EMBL" id="MBM1715107.1"/>
    </source>
</evidence>
<keyword evidence="3" id="KW-1185">Reference proteome</keyword>
<dbReference type="PIRSF" id="PIRSF001439">
    <property type="entry name" value="CryM"/>
    <property type="match status" value="1"/>
</dbReference>
<dbReference type="Proteomes" id="UP000732193">
    <property type="component" value="Unassembled WGS sequence"/>
</dbReference>
<accession>A0AAE3B7B3</accession>
<proteinExistence type="inferred from homology"/>
<dbReference type="InterPro" id="IPR036291">
    <property type="entry name" value="NAD(P)-bd_dom_sf"/>
</dbReference>
<comment type="caution">
    <text evidence="2">The sequence shown here is derived from an EMBL/GenBank/DDBJ whole genome shotgun (WGS) entry which is preliminary data.</text>
</comment>
<dbReference type="Gene3D" id="3.30.1780.10">
    <property type="entry name" value="ornithine cyclodeaminase, domain 1"/>
    <property type="match status" value="1"/>
</dbReference>
<protein>
    <submittedName>
        <fullName evidence="2">Ornithine cyclodeaminase family protein</fullName>
    </submittedName>
</protein>
<dbReference type="GO" id="GO:0005737">
    <property type="term" value="C:cytoplasm"/>
    <property type="evidence" value="ECO:0007669"/>
    <property type="project" value="TreeGrafter"/>
</dbReference>
<dbReference type="InterPro" id="IPR023401">
    <property type="entry name" value="ODC_N"/>
</dbReference>
<reference evidence="2 3" key="1">
    <citation type="submission" date="2021-01" db="EMBL/GenBank/DDBJ databases">
        <title>Diatom-associated Roseobacters Show Island Model of Population Structure.</title>
        <authorList>
            <person name="Qu L."/>
            <person name="Feng X."/>
            <person name="Chen Y."/>
            <person name="Li L."/>
            <person name="Wang X."/>
            <person name="Hu Z."/>
            <person name="Wang H."/>
            <person name="Luo H."/>
        </authorList>
    </citation>
    <scope>NUCLEOTIDE SEQUENCE [LARGE SCALE GENOMIC DNA]</scope>
    <source>
        <strain evidence="2 3">TR60-84</strain>
    </source>
</reference>
<dbReference type="Gene3D" id="3.40.50.720">
    <property type="entry name" value="NAD(P)-binding Rossmann-like Domain"/>
    <property type="match status" value="1"/>
</dbReference>
<dbReference type="FunFam" id="3.40.50.720:FF:000311">
    <property type="entry name" value="Ornithine cyclodeaminase"/>
    <property type="match status" value="1"/>
</dbReference>
<comment type="similarity">
    <text evidence="1">Belongs to the ornithine cyclodeaminase/mu-crystallin family.</text>
</comment>
<dbReference type="SUPFAM" id="SSF51735">
    <property type="entry name" value="NAD(P)-binding Rossmann-fold domains"/>
    <property type="match status" value="1"/>
</dbReference>
<dbReference type="PANTHER" id="PTHR13812:SF19">
    <property type="entry name" value="KETIMINE REDUCTASE MU-CRYSTALLIN"/>
    <property type="match status" value="1"/>
</dbReference>
<organism evidence="2 3">
    <name type="scientific">Sulfitobacter geojensis</name>
    <dbReference type="NCBI Taxonomy" id="1342299"/>
    <lineage>
        <taxon>Bacteria</taxon>
        <taxon>Pseudomonadati</taxon>
        <taxon>Pseudomonadota</taxon>
        <taxon>Alphaproteobacteria</taxon>
        <taxon>Rhodobacterales</taxon>
        <taxon>Roseobacteraceae</taxon>
        <taxon>Sulfitobacter</taxon>
    </lineage>
</organism>
<dbReference type="AlphaFoldDB" id="A0AAE3B7B3"/>
<sequence length="327" mass="34021">MIVLTSEDVAKLLPMPVAIEVIDATMKLVSDGGAELPLRSAIPVGGINKLGIMPGAITAPDASCFGVKLLSLFPDNPKRGLSSHLGAFVLFDAETGQARAMMDASLLTALRTAAASGVATRALARQDASALTLVGYGEQAEHHLDAICAVRDIKTVQVAGRDAAKAAAFCATAKTHYPQIEFAAGADVHSAVAQADIVCTVTASATPVLHHAWLPEGCHVNVVGSSIPTMREVDDDFVLNTPIWVDYLPSTRVQAGEIVDLIADGRFTEDRIMAEIGKVLAGEATGRTSEEQQTAYRSLGVAAQDLMAAKAVVEAATAQGIGQAVQL</sequence>
<dbReference type="GO" id="GO:0016491">
    <property type="term" value="F:oxidoreductase activity"/>
    <property type="evidence" value="ECO:0007669"/>
    <property type="project" value="UniProtKB-ARBA"/>
</dbReference>
<gene>
    <name evidence="2" type="ORF">JQV55_16165</name>
</gene>
<dbReference type="EMBL" id="JAFBRM010000004">
    <property type="protein sequence ID" value="MBM1715107.1"/>
    <property type="molecule type" value="Genomic_DNA"/>
</dbReference>
<dbReference type="InterPro" id="IPR003462">
    <property type="entry name" value="ODC_Mu_crystall"/>
</dbReference>